<keyword evidence="3 8" id="KW-0444">Lipid biosynthesis</keyword>
<protein>
    <recommendedName>
        <fullName evidence="8">Enoyl-[acyl-carrier-protein] reductase [NADH]</fullName>
        <ecNumber evidence="8">1.3.1.9</ecNumber>
    </recommendedName>
</protein>
<evidence type="ECO:0000256" key="8">
    <source>
        <dbReference type="PIRNR" id="PIRNR000094"/>
    </source>
</evidence>
<dbReference type="CDD" id="cd05372">
    <property type="entry name" value="ENR_SDR"/>
    <property type="match status" value="1"/>
</dbReference>
<dbReference type="EC" id="1.3.1.9" evidence="8"/>
<proteinExistence type="inferred from homology"/>
<accession>A0A081BPN6</accession>
<evidence type="ECO:0000256" key="4">
    <source>
        <dbReference type="ARBA" id="ARBA00022832"/>
    </source>
</evidence>
<feature type="binding site" evidence="9">
    <location>
        <position position="173"/>
    </location>
    <ligand>
        <name>NAD(+)</name>
        <dbReference type="ChEBI" id="CHEBI:57540"/>
    </ligand>
</feature>
<evidence type="ECO:0000256" key="7">
    <source>
        <dbReference type="ARBA" id="ARBA00023160"/>
    </source>
</evidence>
<dbReference type="GO" id="GO:0006633">
    <property type="term" value="P:fatty acid biosynthetic process"/>
    <property type="evidence" value="ECO:0007669"/>
    <property type="project" value="UniProtKB-KW"/>
</dbReference>
<dbReference type="PANTHER" id="PTHR43159:SF2">
    <property type="entry name" value="ENOYL-[ACYL-CARRIER-PROTEIN] REDUCTASE [NADH], CHLOROPLASTIC"/>
    <property type="match status" value="1"/>
</dbReference>
<comment type="pathway">
    <text evidence="1">Lipid metabolism.</text>
</comment>
<dbReference type="PIRSF" id="PIRSF000094">
    <property type="entry name" value="Enoyl-ACP_rdct"/>
    <property type="match status" value="1"/>
</dbReference>
<dbReference type="Proteomes" id="UP000030700">
    <property type="component" value="Unassembled WGS sequence"/>
</dbReference>
<evidence type="ECO:0000313" key="10">
    <source>
        <dbReference type="EMBL" id="GAK52352.1"/>
    </source>
</evidence>
<evidence type="ECO:0000256" key="6">
    <source>
        <dbReference type="ARBA" id="ARBA00023098"/>
    </source>
</evidence>
<evidence type="ECO:0000256" key="1">
    <source>
        <dbReference type="ARBA" id="ARBA00005189"/>
    </source>
</evidence>
<evidence type="ECO:0000313" key="11">
    <source>
        <dbReference type="Proteomes" id="UP000030700"/>
    </source>
</evidence>
<dbReference type="EMBL" id="DF820458">
    <property type="protein sequence ID" value="GAK52352.1"/>
    <property type="molecule type" value="Genomic_DNA"/>
</dbReference>
<evidence type="ECO:0000256" key="3">
    <source>
        <dbReference type="ARBA" id="ARBA00022516"/>
    </source>
</evidence>
<dbReference type="SUPFAM" id="SSF51735">
    <property type="entry name" value="NAD(P)-binding Rossmann-fold domains"/>
    <property type="match status" value="1"/>
</dbReference>
<evidence type="ECO:0000256" key="9">
    <source>
        <dbReference type="PIRSR" id="PIRSR000094-3"/>
    </source>
</evidence>
<comment type="similarity">
    <text evidence="2 8">Belongs to the short-chain dehydrogenases/reductases (SDR) family. FabI subfamily.</text>
</comment>
<reference evidence="10" key="1">
    <citation type="journal article" date="2015" name="PeerJ">
        <title>First genomic representation of candidate bacterial phylum KSB3 points to enhanced environmental sensing as a trigger of wastewater bulking.</title>
        <authorList>
            <person name="Sekiguchi Y."/>
            <person name="Ohashi A."/>
            <person name="Parks D.H."/>
            <person name="Yamauchi T."/>
            <person name="Tyson G.W."/>
            <person name="Hugenholtz P."/>
        </authorList>
    </citation>
    <scope>NUCLEOTIDE SEQUENCE [LARGE SCALE GENOMIC DNA]</scope>
</reference>
<keyword evidence="8 9" id="KW-0520">NAD</keyword>
<gene>
    <name evidence="10" type="ORF">U14_03603</name>
</gene>
<feature type="binding site" evidence="9">
    <location>
        <position position="23"/>
    </location>
    <ligand>
        <name>NAD(+)</name>
        <dbReference type="ChEBI" id="CHEBI:57540"/>
    </ligand>
</feature>
<dbReference type="GO" id="GO:0004318">
    <property type="term" value="F:enoyl-[acyl-carrier-protein] reductase (NADH) activity"/>
    <property type="evidence" value="ECO:0007669"/>
    <property type="project" value="UniProtKB-EC"/>
</dbReference>
<keyword evidence="5 8" id="KW-0560">Oxidoreductase</keyword>
<keyword evidence="4" id="KW-0276">Fatty acid metabolism</keyword>
<name>A0A081BPN6_9BACT</name>
<dbReference type="InterPro" id="IPR036291">
    <property type="entry name" value="NAD(P)-bd_dom_sf"/>
</dbReference>
<dbReference type="InterPro" id="IPR014358">
    <property type="entry name" value="Enoyl-ACP_Rdtase_NADH"/>
</dbReference>
<dbReference type="STRING" id="1499966.U14_03603"/>
<dbReference type="InterPro" id="IPR002347">
    <property type="entry name" value="SDR_fam"/>
</dbReference>
<evidence type="ECO:0000256" key="5">
    <source>
        <dbReference type="ARBA" id="ARBA00023002"/>
    </source>
</evidence>
<dbReference type="Gene3D" id="3.40.50.720">
    <property type="entry name" value="NAD(P)-binding Rossmann-like Domain"/>
    <property type="match status" value="1"/>
</dbReference>
<dbReference type="Pfam" id="PF13561">
    <property type="entry name" value="adh_short_C2"/>
    <property type="match status" value="1"/>
</dbReference>
<keyword evidence="7 8" id="KW-0275">Fatty acid biosynthesis</keyword>
<dbReference type="HOGENOM" id="CLU_010194_10_1_0"/>
<dbReference type="AlphaFoldDB" id="A0A081BPN6"/>
<sequence>MGTKNYGLKNYGLLEGKTGIVFGPLNDESLAWQIALHIHAQGGKFIISNAPLAMRLGSVNDLSKLCGDAPVIPADACSDDDLEKLFAEAKTLYGGLDFIVHSIGRSENIRKKRPYEDLKYDWYMKTLDISAVSFHRIIHHALPVLNEGASLLALTFIGAQRIFSEYSDMGDAKALLESIARSFGARLGKRGIRVNTVSQSPTMTTAGKGIAHFRALYDFADKASPLGNASAEECADYVVTLLSDLTRKVTMQNLFHDGGFSSMGMDERVIALMGYDVLTDAENPS</sequence>
<organism evidence="10">
    <name type="scientific">Candidatus Moduliflexus flocculans</name>
    <dbReference type="NCBI Taxonomy" id="1499966"/>
    <lineage>
        <taxon>Bacteria</taxon>
        <taxon>Candidatus Moduliflexota</taxon>
        <taxon>Candidatus Moduliflexia</taxon>
        <taxon>Candidatus Moduliflexales</taxon>
        <taxon>Candidatus Moduliflexaceae</taxon>
    </lineage>
</organism>
<dbReference type="PANTHER" id="PTHR43159">
    <property type="entry name" value="ENOYL-[ACYL-CARRIER-PROTEIN] REDUCTASE"/>
    <property type="match status" value="1"/>
</dbReference>
<keyword evidence="6" id="KW-0443">Lipid metabolism</keyword>
<evidence type="ECO:0000256" key="2">
    <source>
        <dbReference type="ARBA" id="ARBA00009233"/>
    </source>
</evidence>
<keyword evidence="11" id="KW-1185">Reference proteome</keyword>
<feature type="binding site" evidence="9">
    <location>
        <position position="103"/>
    </location>
    <ligand>
        <name>NAD(+)</name>
        <dbReference type="ChEBI" id="CHEBI:57540"/>
    </ligand>
</feature>
<comment type="catalytic activity">
    <reaction evidence="8">
        <text>a 2,3-saturated acyl-[ACP] + NAD(+) = a (2E)-enoyl-[ACP] + NADH + H(+)</text>
        <dbReference type="Rhea" id="RHEA:10240"/>
        <dbReference type="Rhea" id="RHEA-COMP:9925"/>
        <dbReference type="Rhea" id="RHEA-COMP:9926"/>
        <dbReference type="ChEBI" id="CHEBI:15378"/>
        <dbReference type="ChEBI" id="CHEBI:57540"/>
        <dbReference type="ChEBI" id="CHEBI:57945"/>
        <dbReference type="ChEBI" id="CHEBI:78784"/>
        <dbReference type="ChEBI" id="CHEBI:78785"/>
        <dbReference type="EC" id="1.3.1.9"/>
    </reaction>
</comment>